<dbReference type="EMBL" id="DXEI01000151">
    <property type="protein sequence ID" value="HIX95783.1"/>
    <property type="molecule type" value="Genomic_DNA"/>
</dbReference>
<dbReference type="InterPro" id="IPR016181">
    <property type="entry name" value="Acyl_CoA_acyltransferase"/>
</dbReference>
<reference evidence="1" key="1">
    <citation type="journal article" date="2021" name="PeerJ">
        <title>Extensive microbial diversity within the chicken gut microbiome revealed by metagenomics and culture.</title>
        <authorList>
            <person name="Gilroy R."/>
            <person name="Ravi A."/>
            <person name="Getino M."/>
            <person name="Pursley I."/>
            <person name="Horton D.L."/>
            <person name="Alikhan N.F."/>
            <person name="Baker D."/>
            <person name="Gharbi K."/>
            <person name="Hall N."/>
            <person name="Watson M."/>
            <person name="Adriaenssens E.M."/>
            <person name="Foster-Nyarko E."/>
            <person name="Jarju S."/>
            <person name="Secka A."/>
            <person name="Antonio M."/>
            <person name="Oren A."/>
            <person name="Chaudhuri R.R."/>
            <person name="La Ragione R."/>
            <person name="Hildebrand F."/>
            <person name="Pallen M.J."/>
        </authorList>
    </citation>
    <scope>NUCLEOTIDE SEQUENCE</scope>
    <source>
        <strain evidence="1">ChiHecec2B26-7398</strain>
    </source>
</reference>
<gene>
    <name evidence="1" type="ORF">H9846_10065</name>
</gene>
<sequence length="332" mass="37696">MSEVTFRLARLGEDRAILDFIREHFDMRLPLLERPELYRHYFAGRGGVPQFAVAEDEDGQYVSAAGYILANASRRPDVWVSVWVAAKGHNGVGLELMNALPGLLHANVLACNNIRPNTCTFYQFLGWQAGRIPHYYRLGRCAEYQLAKPLHYTLPPVQRDLGLEKIESAADLIPLGMPPTPHTPHKDTWYMRRRYFHYPHYPYDVWAARENGKLLAYVVTRTVPAQATGCVPVVRLVDFIGEDAVLPRLGAALDAILRRAKAEYMDCYNVGIPAEVWQAAGFTERAEGDGSVIPNYLEPPLRENTEYYYFTNKPEGFVLFRADGDQDHPNLK</sequence>
<name>A0A9D2BVL3_9FIRM</name>
<reference evidence="1" key="2">
    <citation type="submission" date="2021-04" db="EMBL/GenBank/DDBJ databases">
        <authorList>
            <person name="Gilroy R."/>
        </authorList>
    </citation>
    <scope>NUCLEOTIDE SEQUENCE</scope>
    <source>
        <strain evidence="1">ChiHecec2B26-7398</strain>
    </source>
</reference>
<evidence type="ECO:0000313" key="2">
    <source>
        <dbReference type="Proteomes" id="UP000886751"/>
    </source>
</evidence>
<accession>A0A9D2BVL3</accession>
<organism evidence="1 2">
    <name type="scientific">Candidatus Gemmiger excrementipullorum</name>
    <dbReference type="NCBI Taxonomy" id="2838610"/>
    <lineage>
        <taxon>Bacteria</taxon>
        <taxon>Bacillati</taxon>
        <taxon>Bacillota</taxon>
        <taxon>Clostridia</taxon>
        <taxon>Eubacteriales</taxon>
        <taxon>Gemmiger</taxon>
    </lineage>
</organism>
<evidence type="ECO:0000313" key="1">
    <source>
        <dbReference type="EMBL" id="HIX95783.1"/>
    </source>
</evidence>
<protein>
    <recommendedName>
        <fullName evidence="3">N-acetyltransferase domain-containing protein</fullName>
    </recommendedName>
</protein>
<proteinExistence type="predicted"/>
<comment type="caution">
    <text evidence="1">The sequence shown here is derived from an EMBL/GenBank/DDBJ whole genome shotgun (WGS) entry which is preliminary data.</text>
</comment>
<evidence type="ECO:0008006" key="3">
    <source>
        <dbReference type="Google" id="ProtNLM"/>
    </source>
</evidence>
<dbReference type="SUPFAM" id="SSF55729">
    <property type="entry name" value="Acyl-CoA N-acyltransferases (Nat)"/>
    <property type="match status" value="1"/>
</dbReference>
<dbReference type="Proteomes" id="UP000886751">
    <property type="component" value="Unassembled WGS sequence"/>
</dbReference>
<dbReference type="AlphaFoldDB" id="A0A9D2BVL3"/>